<feature type="compositionally biased region" description="Acidic residues" evidence="1">
    <location>
        <begin position="14"/>
        <end position="28"/>
    </location>
</feature>
<name>A0A8H3FCD3_9LECA</name>
<organism evidence="2 3">
    <name type="scientific">Imshaugia aleurites</name>
    <dbReference type="NCBI Taxonomy" id="172621"/>
    <lineage>
        <taxon>Eukaryota</taxon>
        <taxon>Fungi</taxon>
        <taxon>Dikarya</taxon>
        <taxon>Ascomycota</taxon>
        <taxon>Pezizomycotina</taxon>
        <taxon>Lecanoromycetes</taxon>
        <taxon>OSLEUM clade</taxon>
        <taxon>Lecanoromycetidae</taxon>
        <taxon>Lecanorales</taxon>
        <taxon>Lecanorineae</taxon>
        <taxon>Parmeliaceae</taxon>
        <taxon>Imshaugia</taxon>
    </lineage>
</organism>
<dbReference type="OrthoDB" id="10066232at2759"/>
<dbReference type="EMBL" id="CAJPDT010000033">
    <property type="protein sequence ID" value="CAF9923396.1"/>
    <property type="molecule type" value="Genomic_DNA"/>
</dbReference>
<evidence type="ECO:0000256" key="1">
    <source>
        <dbReference type="SAM" id="MobiDB-lite"/>
    </source>
</evidence>
<sequence>MAGEPEKDVLADTYDVDDYESDEGDDDPCGPPIENRISVTQFIAELTKKRGFPYALMGGFAMVLRGSERLNNHVDMIIQAPGPQIRDIIKAERRMKIPSKRFHGGVIRTFVKTGPGHDNCETAYEVEVDIVVADKGYSGPRGSPVNIENGRETLQFPEPRTGKMIAFEVLDLRWMMKTKLFACSQRLARRDYTDLEYLVTTYTDQVRSFFHELDHEQVDHWFDGLASVNQKDMRAKLGV</sequence>
<gene>
    <name evidence="2" type="ORF">IMSHALPRED_005915</name>
</gene>
<reference evidence="2" key="1">
    <citation type="submission" date="2021-03" db="EMBL/GenBank/DDBJ databases">
        <authorList>
            <person name="Tagirdzhanova G."/>
        </authorList>
    </citation>
    <scope>NUCLEOTIDE SEQUENCE</scope>
</reference>
<feature type="region of interest" description="Disordered" evidence="1">
    <location>
        <begin position="1"/>
        <end position="32"/>
    </location>
</feature>
<evidence type="ECO:0000313" key="2">
    <source>
        <dbReference type="EMBL" id="CAF9923396.1"/>
    </source>
</evidence>
<feature type="compositionally biased region" description="Basic and acidic residues" evidence="1">
    <location>
        <begin position="1"/>
        <end position="10"/>
    </location>
</feature>
<dbReference type="AlphaFoldDB" id="A0A8H3FCD3"/>
<proteinExistence type="predicted"/>
<keyword evidence="3" id="KW-1185">Reference proteome</keyword>
<accession>A0A8H3FCD3</accession>
<protein>
    <submittedName>
        <fullName evidence="2">Uncharacterized protein</fullName>
    </submittedName>
</protein>
<comment type="caution">
    <text evidence="2">The sequence shown here is derived from an EMBL/GenBank/DDBJ whole genome shotgun (WGS) entry which is preliminary data.</text>
</comment>
<dbReference type="Proteomes" id="UP000664534">
    <property type="component" value="Unassembled WGS sequence"/>
</dbReference>
<evidence type="ECO:0000313" key="3">
    <source>
        <dbReference type="Proteomes" id="UP000664534"/>
    </source>
</evidence>